<evidence type="ECO:0000256" key="2">
    <source>
        <dbReference type="ARBA" id="ARBA00004141"/>
    </source>
</evidence>
<dbReference type="GO" id="GO:0046872">
    <property type="term" value="F:metal ion binding"/>
    <property type="evidence" value="ECO:0007669"/>
    <property type="project" value="UniProtKB-KW"/>
</dbReference>
<dbReference type="AlphaFoldDB" id="A0A354YSZ9"/>
<dbReference type="PROSITE" id="PS51257">
    <property type="entry name" value="PROKAR_LIPOPROTEIN"/>
    <property type="match status" value="1"/>
</dbReference>
<keyword evidence="8" id="KW-0862">Zinc</keyword>
<keyword evidence="9 12" id="KW-1133">Transmembrane helix</keyword>
<reference evidence="14 15" key="1">
    <citation type="journal article" date="2018" name="Nat. Biotechnol.">
        <title>A standardized bacterial taxonomy based on genome phylogeny substantially revises the tree of life.</title>
        <authorList>
            <person name="Parks D.H."/>
            <person name="Chuvochina M."/>
            <person name="Waite D.W."/>
            <person name="Rinke C."/>
            <person name="Skarshewski A."/>
            <person name="Chaumeil P.A."/>
            <person name="Hugenholtz P."/>
        </authorList>
    </citation>
    <scope>NUCLEOTIDE SEQUENCE [LARGE SCALE GENOMIC DNA]</scope>
    <source>
        <strain evidence="14">UBA10948</strain>
    </source>
</reference>
<evidence type="ECO:0000256" key="6">
    <source>
        <dbReference type="ARBA" id="ARBA00022723"/>
    </source>
</evidence>
<feature type="transmembrane region" description="Helical" evidence="12">
    <location>
        <begin position="35"/>
        <end position="58"/>
    </location>
</feature>
<keyword evidence="10" id="KW-0482">Metalloprotease</keyword>
<dbReference type="PANTHER" id="PTHR39188">
    <property type="entry name" value="MEMBRANE-ASSOCIATED ZINC METALLOPROTEASE M50B"/>
    <property type="match status" value="1"/>
</dbReference>
<accession>A0A354YSZ9</accession>
<evidence type="ECO:0000256" key="8">
    <source>
        <dbReference type="ARBA" id="ARBA00022833"/>
    </source>
</evidence>
<evidence type="ECO:0000256" key="12">
    <source>
        <dbReference type="SAM" id="Phobius"/>
    </source>
</evidence>
<dbReference type="GO" id="GO:0006508">
    <property type="term" value="P:proteolysis"/>
    <property type="evidence" value="ECO:0007669"/>
    <property type="project" value="UniProtKB-KW"/>
</dbReference>
<comment type="subcellular location">
    <subcellularLocation>
        <location evidence="2">Membrane</location>
        <topology evidence="2">Multi-pass membrane protein</topology>
    </subcellularLocation>
</comment>
<dbReference type="EMBL" id="DNZF01000023">
    <property type="protein sequence ID" value="HBK52493.1"/>
    <property type="molecule type" value="Genomic_DNA"/>
</dbReference>
<organism evidence="14 15">
    <name type="scientific">Syntrophomonas wolfei</name>
    <dbReference type="NCBI Taxonomy" id="863"/>
    <lineage>
        <taxon>Bacteria</taxon>
        <taxon>Bacillati</taxon>
        <taxon>Bacillota</taxon>
        <taxon>Clostridia</taxon>
        <taxon>Eubacteriales</taxon>
        <taxon>Syntrophomonadaceae</taxon>
        <taxon>Syntrophomonas</taxon>
    </lineage>
</organism>
<dbReference type="STRING" id="378794.GCA_001570625_01924"/>
<comment type="caution">
    <text evidence="14">The sequence shown here is derived from an EMBL/GenBank/DDBJ whole genome shotgun (WGS) entry which is preliminary data.</text>
</comment>
<dbReference type="GO" id="GO:0008237">
    <property type="term" value="F:metallopeptidase activity"/>
    <property type="evidence" value="ECO:0007669"/>
    <property type="project" value="UniProtKB-KW"/>
</dbReference>
<evidence type="ECO:0000256" key="4">
    <source>
        <dbReference type="ARBA" id="ARBA00022670"/>
    </source>
</evidence>
<feature type="domain" description="Peptidase M50" evidence="13">
    <location>
        <begin position="115"/>
        <end position="169"/>
    </location>
</feature>
<dbReference type="InterPro" id="IPR008915">
    <property type="entry name" value="Peptidase_M50"/>
</dbReference>
<dbReference type="GO" id="GO:0016020">
    <property type="term" value="C:membrane"/>
    <property type="evidence" value="ECO:0007669"/>
    <property type="project" value="UniProtKB-SubCell"/>
</dbReference>
<feature type="domain" description="Peptidase M50" evidence="13">
    <location>
        <begin position="35"/>
        <end position="107"/>
    </location>
</feature>
<protein>
    <submittedName>
        <fullName evidence="14">Peptidase M50</fullName>
    </submittedName>
</protein>
<proteinExistence type="inferred from homology"/>
<evidence type="ECO:0000259" key="13">
    <source>
        <dbReference type="Pfam" id="PF02163"/>
    </source>
</evidence>
<evidence type="ECO:0000313" key="14">
    <source>
        <dbReference type="EMBL" id="HBK52493.1"/>
    </source>
</evidence>
<comment type="cofactor">
    <cofactor evidence="1">
        <name>Zn(2+)</name>
        <dbReference type="ChEBI" id="CHEBI:29105"/>
    </cofactor>
</comment>
<feature type="transmembrane region" description="Helical" evidence="12">
    <location>
        <begin position="157"/>
        <end position="175"/>
    </location>
</feature>
<feature type="transmembrane region" description="Helical" evidence="12">
    <location>
        <begin position="7"/>
        <end position="29"/>
    </location>
</feature>
<evidence type="ECO:0000256" key="11">
    <source>
        <dbReference type="ARBA" id="ARBA00023136"/>
    </source>
</evidence>
<dbReference type="CDD" id="cd06161">
    <property type="entry name" value="S2P-M50_SpoIVFB"/>
    <property type="match status" value="1"/>
</dbReference>
<keyword evidence="5 12" id="KW-0812">Transmembrane</keyword>
<feature type="transmembrane region" description="Helical" evidence="12">
    <location>
        <begin position="118"/>
        <end position="136"/>
    </location>
</feature>
<keyword evidence="11 12" id="KW-0472">Membrane</keyword>
<dbReference type="Proteomes" id="UP000263273">
    <property type="component" value="Unassembled WGS sequence"/>
</dbReference>
<evidence type="ECO:0000256" key="10">
    <source>
        <dbReference type="ARBA" id="ARBA00023049"/>
    </source>
</evidence>
<sequence>MEVKFACLLGIPIRVNPLFLLLAILYSCLGLGREIIIILAAVFLHEIAHTLVALMLGIKVAEIEILPFGGQAQIEDFTGLDPSKEICLALAGPAVSLLLAGLFYFLQPYLNVDLRFFVNINLLLGLFNLLPALPLDGGRVFRALISPLLGFKRSTKIAAFLGQLIALLLFAYGFYLSYTRFTGANYIAIGVLLFWAARREGKLLLYSFMRYLINKKAELARKGFLSCNQLVAYTYTPVKEILNAAGPSYYLVVVVLDEKHHPRGMISEVELIECYLEKGPRVSLEDCQ</sequence>
<evidence type="ECO:0000313" key="15">
    <source>
        <dbReference type="Proteomes" id="UP000263273"/>
    </source>
</evidence>
<feature type="transmembrane region" description="Helical" evidence="12">
    <location>
        <begin position="181"/>
        <end position="197"/>
    </location>
</feature>
<keyword evidence="6" id="KW-0479">Metal-binding</keyword>
<evidence type="ECO:0000256" key="7">
    <source>
        <dbReference type="ARBA" id="ARBA00022801"/>
    </source>
</evidence>
<comment type="similarity">
    <text evidence="3">Belongs to the peptidase M50B family.</text>
</comment>
<dbReference type="Pfam" id="PF02163">
    <property type="entry name" value="Peptidase_M50"/>
    <property type="match status" value="2"/>
</dbReference>
<name>A0A354YSZ9_9FIRM</name>
<evidence type="ECO:0000256" key="9">
    <source>
        <dbReference type="ARBA" id="ARBA00022989"/>
    </source>
</evidence>
<keyword evidence="7" id="KW-0378">Hydrolase</keyword>
<dbReference type="PANTHER" id="PTHR39188:SF3">
    <property type="entry name" value="STAGE IV SPORULATION PROTEIN FB"/>
    <property type="match status" value="1"/>
</dbReference>
<feature type="transmembrane region" description="Helical" evidence="12">
    <location>
        <begin position="86"/>
        <end position="106"/>
    </location>
</feature>
<keyword evidence="4" id="KW-0645">Protease</keyword>
<evidence type="ECO:0000256" key="5">
    <source>
        <dbReference type="ARBA" id="ARBA00022692"/>
    </source>
</evidence>
<gene>
    <name evidence="14" type="ORF">DDZ44_00960</name>
</gene>
<evidence type="ECO:0000256" key="3">
    <source>
        <dbReference type="ARBA" id="ARBA00007931"/>
    </source>
</evidence>
<evidence type="ECO:0000256" key="1">
    <source>
        <dbReference type="ARBA" id="ARBA00001947"/>
    </source>
</evidence>